<dbReference type="GO" id="GO:0004222">
    <property type="term" value="F:metalloendopeptidase activity"/>
    <property type="evidence" value="ECO:0007669"/>
    <property type="project" value="InterPro"/>
</dbReference>
<keyword evidence="10 11" id="KW-0472">Membrane</keyword>
<dbReference type="InterPro" id="IPR001478">
    <property type="entry name" value="PDZ"/>
</dbReference>
<evidence type="ECO:0000256" key="2">
    <source>
        <dbReference type="ARBA" id="ARBA00004141"/>
    </source>
</evidence>
<keyword evidence="11" id="KW-0479">Metal-binding</keyword>
<dbReference type="InterPro" id="IPR004387">
    <property type="entry name" value="Pept_M50_Zn"/>
</dbReference>
<dbReference type="InterPro" id="IPR041489">
    <property type="entry name" value="PDZ_6"/>
</dbReference>
<dbReference type="PANTHER" id="PTHR42837">
    <property type="entry name" value="REGULATOR OF SIGMA-E PROTEASE RSEP"/>
    <property type="match status" value="1"/>
</dbReference>
<dbReference type="STRING" id="1461693.ATO10_02310"/>
<dbReference type="GO" id="GO:0006508">
    <property type="term" value="P:proteolysis"/>
    <property type="evidence" value="ECO:0007669"/>
    <property type="project" value="UniProtKB-KW"/>
</dbReference>
<evidence type="ECO:0000313" key="13">
    <source>
        <dbReference type="EMBL" id="KCV83556.1"/>
    </source>
</evidence>
<evidence type="ECO:0000256" key="6">
    <source>
        <dbReference type="ARBA" id="ARBA00022801"/>
    </source>
</evidence>
<evidence type="ECO:0000256" key="5">
    <source>
        <dbReference type="ARBA" id="ARBA00022692"/>
    </source>
</evidence>
<evidence type="ECO:0000313" key="14">
    <source>
        <dbReference type="Proteomes" id="UP000024836"/>
    </source>
</evidence>
<evidence type="ECO:0000256" key="3">
    <source>
        <dbReference type="ARBA" id="ARBA00007931"/>
    </source>
</evidence>
<dbReference type="Pfam" id="PF17820">
    <property type="entry name" value="PDZ_6"/>
    <property type="match status" value="1"/>
</dbReference>
<protein>
    <recommendedName>
        <fullName evidence="11">Zinc metalloprotease</fullName>
        <ecNumber evidence="11">3.4.24.-</ecNumber>
    </recommendedName>
</protein>
<evidence type="ECO:0000256" key="4">
    <source>
        <dbReference type="ARBA" id="ARBA00022670"/>
    </source>
</evidence>
<comment type="similarity">
    <text evidence="3 11">Belongs to the peptidase M50B family.</text>
</comment>
<evidence type="ECO:0000256" key="8">
    <source>
        <dbReference type="ARBA" id="ARBA00022989"/>
    </source>
</evidence>
<dbReference type="GO" id="GO:0046872">
    <property type="term" value="F:metal ion binding"/>
    <property type="evidence" value="ECO:0007669"/>
    <property type="project" value="UniProtKB-KW"/>
</dbReference>
<evidence type="ECO:0000256" key="1">
    <source>
        <dbReference type="ARBA" id="ARBA00001947"/>
    </source>
</evidence>
<dbReference type="Gene3D" id="2.30.42.10">
    <property type="match status" value="2"/>
</dbReference>
<evidence type="ECO:0000256" key="11">
    <source>
        <dbReference type="RuleBase" id="RU362031"/>
    </source>
</evidence>
<feature type="domain" description="PDZ" evidence="12">
    <location>
        <begin position="204"/>
        <end position="274"/>
    </location>
</feature>
<keyword evidence="14" id="KW-1185">Reference proteome</keyword>
<gene>
    <name evidence="13" type="ORF">ATO10_02310</name>
</gene>
<dbReference type="SUPFAM" id="SSF50156">
    <property type="entry name" value="PDZ domain-like"/>
    <property type="match status" value="2"/>
</dbReference>
<dbReference type="GO" id="GO:0016020">
    <property type="term" value="C:membrane"/>
    <property type="evidence" value="ECO:0007669"/>
    <property type="project" value="UniProtKB-SubCell"/>
</dbReference>
<dbReference type="NCBIfam" id="TIGR00054">
    <property type="entry name" value="RIP metalloprotease RseP"/>
    <property type="match status" value="1"/>
</dbReference>
<feature type="transmembrane region" description="Helical" evidence="11">
    <location>
        <begin position="12"/>
        <end position="31"/>
    </location>
</feature>
<evidence type="ECO:0000256" key="7">
    <source>
        <dbReference type="ARBA" id="ARBA00022833"/>
    </source>
</evidence>
<dbReference type="Proteomes" id="UP000024836">
    <property type="component" value="Unassembled WGS sequence"/>
</dbReference>
<keyword evidence="7 11" id="KW-0862">Zinc</keyword>
<dbReference type="EC" id="3.4.24.-" evidence="11"/>
<proteinExistence type="inferred from homology"/>
<dbReference type="Pfam" id="PF02163">
    <property type="entry name" value="Peptidase_M50"/>
    <property type="match status" value="1"/>
</dbReference>
<dbReference type="EMBL" id="AQQY01000001">
    <property type="protein sequence ID" value="KCV83556.1"/>
    <property type="molecule type" value="Genomic_DNA"/>
</dbReference>
<evidence type="ECO:0000259" key="12">
    <source>
        <dbReference type="SMART" id="SM00228"/>
    </source>
</evidence>
<dbReference type="InterPro" id="IPR036034">
    <property type="entry name" value="PDZ_sf"/>
</dbReference>
<evidence type="ECO:0000256" key="10">
    <source>
        <dbReference type="ARBA" id="ARBA00023136"/>
    </source>
</evidence>
<feature type="transmembrane region" description="Helical" evidence="11">
    <location>
        <begin position="417"/>
        <end position="438"/>
    </location>
</feature>
<dbReference type="RefSeq" id="WP_035247474.1">
    <property type="nucleotide sequence ID" value="NZ_AQQY01000001.1"/>
</dbReference>
<keyword evidence="8 11" id="KW-1133">Transmembrane helix</keyword>
<accession>A0A058ZRS2</accession>
<dbReference type="CDD" id="cd23081">
    <property type="entry name" value="cpPDZ_EcRseP-like"/>
    <property type="match status" value="1"/>
</dbReference>
<dbReference type="AlphaFoldDB" id="A0A058ZRS2"/>
<feature type="transmembrane region" description="Helical" evidence="11">
    <location>
        <begin position="374"/>
        <end position="396"/>
    </location>
</feature>
<keyword evidence="9 11" id="KW-0482">Metalloprotease</keyword>
<dbReference type="CDD" id="cd06163">
    <property type="entry name" value="S2P-M50_PDZ_RseP-like"/>
    <property type="match status" value="1"/>
</dbReference>
<name>A0A058ZRS2_9RHOB</name>
<comment type="cofactor">
    <cofactor evidence="1 11">
        <name>Zn(2+)</name>
        <dbReference type="ChEBI" id="CHEBI:29105"/>
    </cofactor>
</comment>
<keyword evidence="6 11" id="KW-0378">Hydrolase</keyword>
<comment type="subcellular location">
    <subcellularLocation>
        <location evidence="2">Membrane</location>
        <topology evidence="2">Multi-pass membrane protein</topology>
    </subcellularLocation>
</comment>
<sequence length="445" mass="47205">MDIIGLIPSFGNVLYTLGAFVLALSVIVTVHEYGHYIVGRMCGIHAEVFSIGFGPKLLSREDQWGTRWQIAALPFGGYVKFLGDAGVASDRASDDLAEMDAETLRHTMHGAPLWARAATVAAGPFFNFVLSIFVFAGVIMFEGEAVEPPTIAELQSLPTELGDLRPGDVIAAIDGRETPDFAAFYDVVSQVPVEPVLPYTVTRDGQLIEVPGPYPFPPLVAGVQPQSAAIEAGLKVGDVITAIDGAPLASFSSLQEIVTGSDGRDLVLTIWREGASQEITLAPKRVDMPQPDGGFETRWLIGMTGGLFFTPQTQTPGIGTALGYGADQTWMVVTQSLSGLYHMVSGAISSCNLRGPLGIAETSGAAASQGLSSFIWFIAVLSTAVGLLNLFPIPVLDGGHLVFHTYEALVGKPPSDRALNALMTLGLTFLLGMMLFAISNDLFCP</sequence>
<organism evidence="13 14">
    <name type="scientific">Actibacterium atlanticum</name>
    <dbReference type="NCBI Taxonomy" id="1461693"/>
    <lineage>
        <taxon>Bacteria</taxon>
        <taxon>Pseudomonadati</taxon>
        <taxon>Pseudomonadota</taxon>
        <taxon>Alphaproteobacteria</taxon>
        <taxon>Rhodobacterales</taxon>
        <taxon>Roseobacteraceae</taxon>
        <taxon>Actibacterium</taxon>
    </lineage>
</organism>
<evidence type="ECO:0000256" key="9">
    <source>
        <dbReference type="ARBA" id="ARBA00023049"/>
    </source>
</evidence>
<keyword evidence="5 11" id="KW-0812">Transmembrane</keyword>
<dbReference type="PANTHER" id="PTHR42837:SF2">
    <property type="entry name" value="MEMBRANE METALLOPROTEASE ARASP2, CHLOROPLASTIC-RELATED"/>
    <property type="match status" value="1"/>
</dbReference>
<reference evidence="13 14" key="1">
    <citation type="submission" date="2013-04" db="EMBL/GenBank/DDBJ databases">
        <title>Shimia sp. 22II-S11-Z10 Genome Sequencing.</title>
        <authorList>
            <person name="Lai Q."/>
            <person name="Li G."/>
            <person name="Shao Z."/>
        </authorList>
    </citation>
    <scope>NUCLEOTIDE SEQUENCE [LARGE SCALE GENOMIC DNA]</scope>
    <source>
        <strain evidence="14">22II-S11-Z10</strain>
    </source>
</reference>
<comment type="caution">
    <text evidence="13">The sequence shown here is derived from an EMBL/GenBank/DDBJ whole genome shotgun (WGS) entry which is preliminary data.</text>
</comment>
<keyword evidence="4 13" id="KW-0645">Protease</keyword>
<dbReference type="OrthoDB" id="9782003at2"/>
<dbReference type="PATRIC" id="fig|1461693.3.peg.478"/>
<dbReference type="InterPro" id="IPR008915">
    <property type="entry name" value="Peptidase_M50"/>
</dbReference>
<feature type="transmembrane region" description="Helical" evidence="11">
    <location>
        <begin position="113"/>
        <end position="141"/>
    </location>
</feature>
<dbReference type="SMART" id="SM00228">
    <property type="entry name" value="PDZ"/>
    <property type="match status" value="1"/>
</dbReference>
<dbReference type="eggNOG" id="COG0750">
    <property type="taxonomic scope" value="Bacteria"/>
</dbReference>